<name>A0ABM8Z4Z8_9LACO</name>
<accession>A0ABM8Z4Z8</accession>
<gene>
    <name evidence="5" type="primary">citC</name>
    <name evidence="5" type="ORF">WFA24289_00201</name>
</gene>
<evidence type="ECO:0000256" key="1">
    <source>
        <dbReference type="ARBA" id="ARBA00022741"/>
    </source>
</evidence>
<dbReference type="NCBIfam" id="TIGR00124">
    <property type="entry name" value="cit_ly_ligase"/>
    <property type="match status" value="1"/>
</dbReference>
<keyword evidence="3 5" id="KW-0436">Ligase</keyword>
<evidence type="ECO:0000313" key="6">
    <source>
        <dbReference type="Proteomes" id="UP000789707"/>
    </source>
</evidence>
<dbReference type="PANTHER" id="PTHR40599">
    <property type="entry name" value="[CITRATE [PRO-3S]-LYASE] LIGASE"/>
    <property type="match status" value="1"/>
</dbReference>
<dbReference type="PIRSF" id="PIRSF005751">
    <property type="entry name" value="Acet_citr_lig"/>
    <property type="match status" value="1"/>
</dbReference>
<evidence type="ECO:0000259" key="4">
    <source>
        <dbReference type="SMART" id="SM00764"/>
    </source>
</evidence>
<dbReference type="PANTHER" id="PTHR40599:SF1">
    <property type="entry name" value="[CITRATE [PRO-3S]-LYASE] LIGASE"/>
    <property type="match status" value="1"/>
</dbReference>
<evidence type="ECO:0000256" key="2">
    <source>
        <dbReference type="ARBA" id="ARBA00022840"/>
    </source>
</evidence>
<evidence type="ECO:0000313" key="5">
    <source>
        <dbReference type="EMBL" id="CAH0415903.1"/>
    </source>
</evidence>
<keyword evidence="6" id="KW-1185">Reference proteome</keyword>
<proteinExistence type="predicted"/>
<dbReference type="SMART" id="SM00764">
    <property type="entry name" value="Citrate_ly_lig"/>
    <property type="match status" value="1"/>
</dbReference>
<protein>
    <recommendedName>
        <fullName evidence="3">[Citrate [pro-3S]-lyase] ligase</fullName>
        <ecNumber evidence="3">6.2.1.22</ecNumber>
    </recommendedName>
</protein>
<comment type="caution">
    <text evidence="5">The sequence shown here is derived from an EMBL/GenBank/DDBJ whole genome shotgun (WGS) entry which is preliminary data.</text>
</comment>
<dbReference type="EC" id="6.2.1.22" evidence="3"/>
<organism evidence="5 6">
    <name type="scientific">Periweissella fabaria</name>
    <dbReference type="NCBI Taxonomy" id="546157"/>
    <lineage>
        <taxon>Bacteria</taxon>
        <taxon>Bacillati</taxon>
        <taxon>Bacillota</taxon>
        <taxon>Bacilli</taxon>
        <taxon>Lactobacillales</taxon>
        <taxon>Lactobacillaceae</taxon>
        <taxon>Periweissella</taxon>
    </lineage>
</organism>
<dbReference type="InterPro" id="IPR005216">
    <property type="entry name" value="Citrate_lyase_ligase"/>
</dbReference>
<reference evidence="5 6" key="1">
    <citation type="submission" date="2021-11" db="EMBL/GenBank/DDBJ databases">
        <authorList>
            <person name="Depoorter E."/>
        </authorList>
    </citation>
    <scope>NUCLEOTIDE SEQUENCE [LARGE SCALE GENOMIC DNA]</scope>
    <source>
        <strain evidence="5 6">LMG 24289</strain>
    </source>
</reference>
<comment type="catalytic activity">
    <reaction evidence="3">
        <text>holo-[citrate lyase ACP] + acetate + ATP = acetyl-[citrate lyase ACP] + AMP + diphosphate</text>
        <dbReference type="Rhea" id="RHEA:23788"/>
        <dbReference type="Rhea" id="RHEA-COMP:10158"/>
        <dbReference type="Rhea" id="RHEA-COMP:13710"/>
        <dbReference type="ChEBI" id="CHEBI:30089"/>
        <dbReference type="ChEBI" id="CHEBI:30616"/>
        <dbReference type="ChEBI" id="CHEBI:33019"/>
        <dbReference type="ChEBI" id="CHEBI:82683"/>
        <dbReference type="ChEBI" id="CHEBI:137976"/>
        <dbReference type="ChEBI" id="CHEBI:456215"/>
        <dbReference type="EC" id="6.2.1.22"/>
    </reaction>
</comment>
<feature type="domain" description="Citrate lyase ligase C-terminal" evidence="4">
    <location>
        <begin position="150"/>
        <end position="330"/>
    </location>
</feature>
<dbReference type="SUPFAM" id="SSF52374">
    <property type="entry name" value="Nucleotidylyl transferase"/>
    <property type="match status" value="1"/>
</dbReference>
<keyword evidence="2 3" id="KW-0067">ATP-binding</keyword>
<dbReference type="Pfam" id="PF08218">
    <property type="entry name" value="Citrate_ly_lig"/>
    <property type="match status" value="1"/>
</dbReference>
<keyword evidence="1 3" id="KW-0547">Nucleotide-binding</keyword>
<dbReference type="EMBL" id="CAKKNS010000001">
    <property type="protein sequence ID" value="CAH0415903.1"/>
    <property type="molecule type" value="Genomic_DNA"/>
</dbReference>
<comment type="function">
    <text evidence="3">Acetylation of prosthetic group (2-(5''-phosphoribosyl)-3'-dephosphocoenzyme-A) of the gamma subunit of citrate lyase.</text>
</comment>
<dbReference type="InterPro" id="IPR014729">
    <property type="entry name" value="Rossmann-like_a/b/a_fold"/>
</dbReference>
<dbReference type="GO" id="GO:0008771">
    <property type="term" value="F:[citrate (pro-3S)-lyase] ligase activity"/>
    <property type="evidence" value="ECO:0007669"/>
    <property type="project" value="UniProtKB-EC"/>
</dbReference>
<dbReference type="InterPro" id="IPR013166">
    <property type="entry name" value="Citrate_lyase_ligase_C"/>
</dbReference>
<evidence type="ECO:0000256" key="3">
    <source>
        <dbReference type="PIRNR" id="PIRNR005751"/>
    </source>
</evidence>
<sequence length="350" mass="38559">MDTICDLYLSDKHTQHTWQAFLEQRGITNFNAQEVSTIDQTIGLYNADNQLVGTGSIANNIIKFVAVCDRDAETKGARFNQVISELTNRLGAQGIFHQFVFTKPAYIDSFKYVGFQLLGATEQGAILEKGMPNIKDYLAQIPKFPAAKKVAGIVMNANPFTNGHRFLVAEAAKQNDVVYVFVVNADVSLFSTAERLQLVIEGTRDLPNVVVVNGQDYLVSFVSFPAYFIKDNDAIIRYQTELDASIFKQQIAPALGITARYLGSEPLSHTTALYNASLERILAPDIAVKILPRLTNGPQVISASYVRQLIKTGNLSDLDGLIPPTTVTFIHNNLLTLQSRISKGQNINGN</sequence>
<dbReference type="Proteomes" id="UP000789707">
    <property type="component" value="Unassembled WGS sequence"/>
</dbReference>
<dbReference type="Gene3D" id="3.40.50.620">
    <property type="entry name" value="HUPs"/>
    <property type="match status" value="1"/>
</dbReference>